<dbReference type="Proteomes" id="UP001150569">
    <property type="component" value="Unassembled WGS sequence"/>
</dbReference>
<keyword evidence="6" id="KW-0812">Transmembrane</keyword>
<comment type="caution">
    <text evidence="8">The sequence shown here is derived from an EMBL/GenBank/DDBJ whole genome shotgun (WGS) entry which is preliminary data.</text>
</comment>
<evidence type="ECO:0000256" key="2">
    <source>
        <dbReference type="ARBA" id="ARBA00022771"/>
    </source>
</evidence>
<dbReference type="GO" id="GO:0006511">
    <property type="term" value="P:ubiquitin-dependent protein catabolic process"/>
    <property type="evidence" value="ECO:0007669"/>
    <property type="project" value="TreeGrafter"/>
</dbReference>
<evidence type="ECO:0000256" key="1">
    <source>
        <dbReference type="ARBA" id="ARBA00022723"/>
    </source>
</evidence>
<keyword evidence="1" id="KW-0479">Metal-binding</keyword>
<feature type="compositionally biased region" description="Polar residues" evidence="5">
    <location>
        <begin position="396"/>
        <end position="412"/>
    </location>
</feature>
<keyword evidence="9" id="KW-1185">Reference proteome</keyword>
<evidence type="ECO:0000313" key="8">
    <source>
        <dbReference type="EMBL" id="KAJ1928910.1"/>
    </source>
</evidence>
<keyword evidence="6" id="KW-1133">Transmembrane helix</keyword>
<evidence type="ECO:0000259" key="7">
    <source>
        <dbReference type="PROSITE" id="PS50089"/>
    </source>
</evidence>
<dbReference type="SMART" id="SM00184">
    <property type="entry name" value="RING"/>
    <property type="match status" value="1"/>
</dbReference>
<dbReference type="InterPro" id="IPR001841">
    <property type="entry name" value="Znf_RING"/>
</dbReference>
<dbReference type="Pfam" id="PF13639">
    <property type="entry name" value="zf-RING_2"/>
    <property type="match status" value="1"/>
</dbReference>
<evidence type="ECO:0000256" key="4">
    <source>
        <dbReference type="PROSITE-ProRule" id="PRU00175"/>
    </source>
</evidence>
<dbReference type="GO" id="GO:0008270">
    <property type="term" value="F:zinc ion binding"/>
    <property type="evidence" value="ECO:0007669"/>
    <property type="project" value="UniProtKB-KW"/>
</dbReference>
<dbReference type="InterPro" id="IPR011016">
    <property type="entry name" value="Znf_RING-CH"/>
</dbReference>
<feature type="region of interest" description="Disordered" evidence="5">
    <location>
        <begin position="300"/>
        <end position="412"/>
    </location>
</feature>
<dbReference type="InterPro" id="IPR051826">
    <property type="entry name" value="E3_ubiquitin-ligase_domain"/>
</dbReference>
<dbReference type="AlphaFoldDB" id="A0A9W8AKD7"/>
<feature type="compositionally biased region" description="Pro residues" evidence="5">
    <location>
        <begin position="314"/>
        <end position="326"/>
    </location>
</feature>
<dbReference type="SMART" id="SM00744">
    <property type="entry name" value="RINGv"/>
    <property type="match status" value="1"/>
</dbReference>
<keyword evidence="3" id="KW-0862">Zinc</keyword>
<feature type="region of interest" description="Disordered" evidence="5">
    <location>
        <begin position="513"/>
        <end position="543"/>
    </location>
</feature>
<keyword evidence="6" id="KW-0472">Membrane</keyword>
<evidence type="ECO:0000313" key="9">
    <source>
        <dbReference type="Proteomes" id="UP001150569"/>
    </source>
</evidence>
<protein>
    <recommendedName>
        <fullName evidence="7">RING-type domain-containing protein</fullName>
    </recommendedName>
</protein>
<dbReference type="PROSITE" id="PS50089">
    <property type="entry name" value="ZF_RING_2"/>
    <property type="match status" value="1"/>
</dbReference>
<evidence type="ECO:0000256" key="5">
    <source>
        <dbReference type="SAM" id="MobiDB-lite"/>
    </source>
</evidence>
<keyword evidence="2 4" id="KW-0863">Zinc-finger</keyword>
<feature type="compositionally biased region" description="Polar residues" evidence="5">
    <location>
        <begin position="339"/>
        <end position="357"/>
    </location>
</feature>
<dbReference type="OrthoDB" id="8062037at2759"/>
<sequence>MTVSASYLITLNVRRVDAGDGRLQFLPDNGNGMSHAESFTVPKEMGMDWVNTSALPLATEGLIIDGRWSPEDQGRLTQFLGDQYPLLVYGGDPGTDTIPGSKAAHPAGRLLTGTGGDRDRTRTDPIDVPAFPLEEGMDVWLDDVLSAPEIGPRSLASPSSRLTGRQTPVTVRMIYARLNLRLSTRDGEGASTVGSTSTSGWAIIIAVVFSTIFVALAAVRFLILARRSRWARNHGLAGHDADMSSMAHFDLQQHEHWQAAGFQGHLLDREMLEKFPLVQLDPDNLDWVCRFRFCKDLDNPTVDGEGTSGNMAPVGPPGLGGPPLPPITSEKPSGEDIALNSSSSLATDNSNAGSGTPQLPVVPNLPYQHTGAPSTTPPIPAGSTVTEKAAEKATAQPASESVSTRSPSLKGSTVTPPCSICLEDFEADQSVRVLPCRHAFHMDCVDQWLTTKYSRCPLCKLDCYYYLKDRHPELFVHNRNHLLNAMSRQTWRFGLRPPGRVPIPGGESYDGTCPVGSTQVPPPPSVGAPGSSGSSHPPNALGIQMPARTYQPVVIPSRRASLGPRTSASSAYIEAHGLSTLPHLSA</sequence>
<dbReference type="SUPFAM" id="SSF57850">
    <property type="entry name" value="RING/U-box"/>
    <property type="match status" value="1"/>
</dbReference>
<accession>A0A9W8AKD7</accession>
<evidence type="ECO:0000256" key="3">
    <source>
        <dbReference type="ARBA" id="ARBA00022833"/>
    </source>
</evidence>
<dbReference type="GO" id="GO:0061630">
    <property type="term" value="F:ubiquitin protein ligase activity"/>
    <property type="evidence" value="ECO:0007669"/>
    <property type="project" value="TreeGrafter"/>
</dbReference>
<gene>
    <name evidence="8" type="ORF">IWQ60_001653</name>
</gene>
<feature type="transmembrane region" description="Helical" evidence="6">
    <location>
        <begin position="201"/>
        <end position="223"/>
    </location>
</feature>
<dbReference type="PANTHER" id="PTHR22765">
    <property type="entry name" value="RING FINGER AND PROTEASE ASSOCIATED DOMAIN-CONTAINING"/>
    <property type="match status" value="1"/>
</dbReference>
<reference evidence="8" key="1">
    <citation type="submission" date="2022-07" db="EMBL/GenBank/DDBJ databases">
        <title>Phylogenomic reconstructions and comparative analyses of Kickxellomycotina fungi.</title>
        <authorList>
            <person name="Reynolds N.K."/>
            <person name="Stajich J.E."/>
            <person name="Barry K."/>
            <person name="Grigoriev I.V."/>
            <person name="Crous P."/>
            <person name="Smith M.E."/>
        </authorList>
    </citation>
    <scope>NUCLEOTIDE SEQUENCE</scope>
    <source>
        <strain evidence="8">RSA 861</strain>
    </source>
</reference>
<dbReference type="PANTHER" id="PTHR22765:SF434">
    <property type="entry name" value="GB|AAD18119.1-RELATED"/>
    <property type="match status" value="1"/>
</dbReference>
<organism evidence="8 9">
    <name type="scientific">Tieghemiomyces parasiticus</name>
    <dbReference type="NCBI Taxonomy" id="78921"/>
    <lineage>
        <taxon>Eukaryota</taxon>
        <taxon>Fungi</taxon>
        <taxon>Fungi incertae sedis</taxon>
        <taxon>Zoopagomycota</taxon>
        <taxon>Kickxellomycotina</taxon>
        <taxon>Dimargaritomycetes</taxon>
        <taxon>Dimargaritales</taxon>
        <taxon>Dimargaritaceae</taxon>
        <taxon>Tieghemiomyces</taxon>
    </lineage>
</organism>
<name>A0A9W8AKD7_9FUNG</name>
<dbReference type="InterPro" id="IPR013083">
    <property type="entry name" value="Znf_RING/FYVE/PHD"/>
</dbReference>
<feature type="region of interest" description="Disordered" evidence="5">
    <location>
        <begin position="99"/>
        <end position="123"/>
    </location>
</feature>
<dbReference type="EMBL" id="JANBPT010000055">
    <property type="protein sequence ID" value="KAJ1928910.1"/>
    <property type="molecule type" value="Genomic_DNA"/>
</dbReference>
<feature type="compositionally biased region" description="Low complexity" evidence="5">
    <location>
        <begin position="527"/>
        <end position="538"/>
    </location>
</feature>
<feature type="domain" description="RING-type" evidence="7">
    <location>
        <begin position="418"/>
        <end position="460"/>
    </location>
</feature>
<proteinExistence type="predicted"/>
<evidence type="ECO:0000256" key="6">
    <source>
        <dbReference type="SAM" id="Phobius"/>
    </source>
</evidence>
<dbReference type="Gene3D" id="3.30.40.10">
    <property type="entry name" value="Zinc/RING finger domain, C3HC4 (zinc finger)"/>
    <property type="match status" value="1"/>
</dbReference>